<comment type="caution">
    <text evidence="3">The sequence shown here is derived from an EMBL/GenBank/DDBJ whole genome shotgun (WGS) entry which is preliminary data.</text>
</comment>
<feature type="transmembrane region" description="Helical" evidence="1">
    <location>
        <begin position="50"/>
        <end position="67"/>
    </location>
</feature>
<evidence type="ECO:0000259" key="2">
    <source>
        <dbReference type="Pfam" id="PF07331"/>
    </source>
</evidence>
<sequence length="159" mass="17753">MLVRRPHNRADWIGALFCMAIGVMISLEAYRLQAYAQSLYVGDHTLPAILGFWFVMLGGVLLVQSYPGKAHAAPPRQAVAPGDERPRVLFAWLSLLLYAWLIGAMGYLLATALASVAFFMLIGFYRLYVAVFYSLLLTGAMYAVFILWLQMPFPGGDLW</sequence>
<dbReference type="RefSeq" id="WP_242507463.1">
    <property type="nucleotide sequence ID" value="NZ_BJOD01000053.1"/>
</dbReference>
<dbReference type="Pfam" id="PF07331">
    <property type="entry name" value="TctB"/>
    <property type="match status" value="1"/>
</dbReference>
<feature type="transmembrane region" description="Helical" evidence="1">
    <location>
        <begin position="12"/>
        <end position="30"/>
    </location>
</feature>
<feature type="domain" description="DUF1468" evidence="2">
    <location>
        <begin position="13"/>
        <end position="154"/>
    </location>
</feature>
<keyword evidence="1" id="KW-1133">Transmembrane helix</keyword>
<keyword evidence="1" id="KW-0472">Membrane</keyword>
<dbReference type="InterPro" id="IPR009936">
    <property type="entry name" value="DUF1468"/>
</dbReference>
<keyword evidence="4" id="KW-1185">Reference proteome</keyword>
<dbReference type="GeneID" id="82810267"/>
<accession>A0ABQ0SVG2</accession>
<name>A0ABQ0SVG2_9BACL</name>
<dbReference type="Proteomes" id="UP000317180">
    <property type="component" value="Unassembled WGS sequence"/>
</dbReference>
<organism evidence="3 4">
    <name type="scientific">Brevibacillus agri</name>
    <dbReference type="NCBI Taxonomy" id="51101"/>
    <lineage>
        <taxon>Bacteria</taxon>
        <taxon>Bacillati</taxon>
        <taxon>Bacillota</taxon>
        <taxon>Bacilli</taxon>
        <taxon>Bacillales</taxon>
        <taxon>Paenibacillaceae</taxon>
        <taxon>Brevibacillus</taxon>
    </lineage>
</organism>
<gene>
    <name evidence="3" type="ORF">BAG01nite_40140</name>
</gene>
<feature type="transmembrane region" description="Helical" evidence="1">
    <location>
        <begin position="88"/>
        <end position="121"/>
    </location>
</feature>
<evidence type="ECO:0000256" key="1">
    <source>
        <dbReference type="SAM" id="Phobius"/>
    </source>
</evidence>
<reference evidence="3 4" key="1">
    <citation type="submission" date="2019-06" db="EMBL/GenBank/DDBJ databases">
        <title>Whole genome shotgun sequence of Brevibacillus agri NBRC 15538.</title>
        <authorList>
            <person name="Hosoyama A."/>
            <person name="Uohara A."/>
            <person name="Ohji S."/>
            <person name="Ichikawa N."/>
        </authorList>
    </citation>
    <scope>NUCLEOTIDE SEQUENCE [LARGE SCALE GENOMIC DNA]</scope>
    <source>
        <strain evidence="3 4">NBRC 15538</strain>
    </source>
</reference>
<feature type="transmembrane region" description="Helical" evidence="1">
    <location>
        <begin position="127"/>
        <end position="149"/>
    </location>
</feature>
<dbReference type="EMBL" id="BJOD01000053">
    <property type="protein sequence ID" value="GED27912.1"/>
    <property type="molecule type" value="Genomic_DNA"/>
</dbReference>
<proteinExistence type="predicted"/>
<keyword evidence="1" id="KW-0812">Transmembrane</keyword>
<evidence type="ECO:0000313" key="3">
    <source>
        <dbReference type="EMBL" id="GED27912.1"/>
    </source>
</evidence>
<evidence type="ECO:0000313" key="4">
    <source>
        <dbReference type="Proteomes" id="UP000317180"/>
    </source>
</evidence>
<protein>
    <recommendedName>
        <fullName evidence="2">DUF1468 domain-containing protein</fullName>
    </recommendedName>
</protein>